<evidence type="ECO:0000256" key="2">
    <source>
        <dbReference type="ARBA" id="ARBA00023110"/>
    </source>
</evidence>
<reference evidence="6 7" key="1">
    <citation type="submission" date="2018-10" db="EMBL/GenBank/DDBJ databases">
        <title>Sinomicrobium pectinilyticum sp. nov., a pectinase-producing bacterium isolated from alkaline and saline soil, and emended description of the genus Sinomicrobium.</title>
        <authorList>
            <person name="Cheng B."/>
            <person name="Li C."/>
            <person name="Lai Q."/>
            <person name="Du M."/>
            <person name="Shao Z."/>
            <person name="Xu P."/>
            <person name="Yang C."/>
        </authorList>
    </citation>
    <scope>NUCLEOTIDE SEQUENCE [LARGE SCALE GENOMIC DNA]</scope>
    <source>
        <strain evidence="6 7">5DNS001</strain>
    </source>
</reference>
<dbReference type="Pfam" id="PF00254">
    <property type="entry name" value="FKBP_C"/>
    <property type="match status" value="1"/>
</dbReference>
<dbReference type="AlphaFoldDB" id="A0A3N0F332"/>
<comment type="caution">
    <text evidence="6">The sequence shown here is derived from an EMBL/GenBank/DDBJ whole genome shotgun (WGS) entry which is preliminary data.</text>
</comment>
<evidence type="ECO:0000256" key="1">
    <source>
        <dbReference type="ARBA" id="ARBA00000971"/>
    </source>
</evidence>
<dbReference type="InterPro" id="IPR019869">
    <property type="entry name" value="Motility-assoc_PPIase_GldI"/>
</dbReference>
<dbReference type="Gene3D" id="3.10.50.40">
    <property type="match status" value="1"/>
</dbReference>
<proteinExistence type="inferred from homology"/>
<dbReference type="OrthoDB" id="1093155at2"/>
<evidence type="ECO:0000259" key="5">
    <source>
        <dbReference type="PROSITE" id="PS50059"/>
    </source>
</evidence>
<dbReference type="InterPro" id="IPR046357">
    <property type="entry name" value="PPIase_dom_sf"/>
</dbReference>
<feature type="domain" description="PPIase FKBP-type" evidence="5">
    <location>
        <begin position="111"/>
        <end position="198"/>
    </location>
</feature>
<dbReference type="InterPro" id="IPR001179">
    <property type="entry name" value="PPIase_FKBP_dom"/>
</dbReference>
<dbReference type="GO" id="GO:0003755">
    <property type="term" value="F:peptidyl-prolyl cis-trans isomerase activity"/>
    <property type="evidence" value="ECO:0007669"/>
    <property type="project" value="UniProtKB-UniRule"/>
</dbReference>
<accession>A0A3N0F332</accession>
<keyword evidence="2 3" id="KW-0697">Rotamase</keyword>
<dbReference type="SUPFAM" id="SSF54534">
    <property type="entry name" value="FKBP-like"/>
    <property type="match status" value="1"/>
</dbReference>
<dbReference type="EMBL" id="RJTM01000006">
    <property type="protein sequence ID" value="RNL94465.1"/>
    <property type="molecule type" value="Genomic_DNA"/>
</dbReference>
<dbReference type="RefSeq" id="WP_123214260.1">
    <property type="nucleotide sequence ID" value="NZ_RJTM01000006.1"/>
</dbReference>
<name>A0A3N0F332_SINP1</name>
<gene>
    <name evidence="6" type="primary">gldI</name>
    <name evidence="6" type="ORF">ED312_01645</name>
</gene>
<dbReference type="NCBIfam" id="TIGR03516">
    <property type="entry name" value="ppisom_GldI"/>
    <property type="match status" value="1"/>
</dbReference>
<evidence type="ECO:0000256" key="4">
    <source>
        <dbReference type="RuleBase" id="RU003915"/>
    </source>
</evidence>
<dbReference type="EC" id="5.2.1.8" evidence="4"/>
<comment type="catalytic activity">
    <reaction evidence="1 3 4">
        <text>[protein]-peptidylproline (omega=180) = [protein]-peptidylproline (omega=0)</text>
        <dbReference type="Rhea" id="RHEA:16237"/>
        <dbReference type="Rhea" id="RHEA-COMP:10747"/>
        <dbReference type="Rhea" id="RHEA-COMP:10748"/>
        <dbReference type="ChEBI" id="CHEBI:83833"/>
        <dbReference type="ChEBI" id="CHEBI:83834"/>
        <dbReference type="EC" id="5.2.1.8"/>
    </reaction>
</comment>
<keyword evidence="3 4" id="KW-0413">Isomerase</keyword>
<dbReference type="Proteomes" id="UP000267469">
    <property type="component" value="Unassembled WGS sequence"/>
</dbReference>
<organism evidence="6 7">
    <name type="scientific">Sinomicrobium pectinilyticum</name>
    <dbReference type="NCBI Taxonomy" id="1084421"/>
    <lineage>
        <taxon>Bacteria</taxon>
        <taxon>Pseudomonadati</taxon>
        <taxon>Bacteroidota</taxon>
        <taxon>Flavobacteriia</taxon>
        <taxon>Flavobacteriales</taxon>
        <taxon>Flavobacteriaceae</taxon>
        <taxon>Sinomicrobium</taxon>
    </lineage>
</organism>
<evidence type="ECO:0000256" key="3">
    <source>
        <dbReference type="PROSITE-ProRule" id="PRU00277"/>
    </source>
</evidence>
<keyword evidence="7" id="KW-1185">Reference proteome</keyword>
<evidence type="ECO:0000313" key="7">
    <source>
        <dbReference type="Proteomes" id="UP000267469"/>
    </source>
</evidence>
<dbReference type="PROSITE" id="PS50059">
    <property type="entry name" value="FKBP_PPIASE"/>
    <property type="match status" value="1"/>
</dbReference>
<comment type="similarity">
    <text evidence="4">Belongs to the FKBP-type PPIase family.</text>
</comment>
<evidence type="ECO:0000313" key="6">
    <source>
        <dbReference type="EMBL" id="RNL94465.1"/>
    </source>
</evidence>
<protein>
    <recommendedName>
        <fullName evidence="4">Peptidyl-prolyl cis-trans isomerase</fullName>
        <ecNumber evidence="4">5.2.1.8</ecNumber>
    </recommendedName>
</protein>
<sequence>MKYGRKNILNSRIPDALTRYSLTKHSCLLLLSLVMFTGCKEPEARRPVAVKTGEFFRKSVERNKELLEKEQALIGELIQKDSIHTYIASPNGYWYYYQKKDSTGTYTPQPDDLILINYDIRYLNDSVIYSKEEIGQVRFKVDKEDLFPGLRTAVKLLKKGETATFMFPSSLAFGYHGDENRIGVNIPVKSTITLLDILETARDSISTGNVPRDVQ</sequence>